<feature type="domain" description="Thioesterase" evidence="3">
    <location>
        <begin position="18"/>
        <end position="100"/>
    </location>
</feature>
<evidence type="ECO:0000313" key="5">
    <source>
        <dbReference type="Proteomes" id="UP001216579"/>
    </source>
</evidence>
<dbReference type="InterPro" id="IPR012223">
    <property type="entry name" value="TEII"/>
</dbReference>
<dbReference type="Gene3D" id="3.40.50.1820">
    <property type="entry name" value="alpha/beta hydrolase"/>
    <property type="match status" value="1"/>
</dbReference>
<dbReference type="EMBL" id="JARJBC010000019">
    <property type="protein sequence ID" value="MDF3292621.1"/>
    <property type="molecule type" value="Genomic_DNA"/>
</dbReference>
<evidence type="ECO:0000256" key="2">
    <source>
        <dbReference type="SAM" id="MobiDB-lite"/>
    </source>
</evidence>
<sequence>MPLGAAPQTGHSPNGSAVGRRCAVELPGRLARWSENAFERAEPLVESLATVLAGELDVPYALFGHSMGALLAFELARALRRRGADEPRVLFVSGGPAPQLPRRLPQIHSSPRRSAPGPSARARICGLSARAGPAAWRAPRCRRAHPALDTTTAGCDRPLGFRWADDCPPVILPRPDKQGGLSP</sequence>
<keyword evidence="4" id="KW-0378">Hydrolase</keyword>
<accession>A0ABT5ZS27</accession>
<reference evidence="4 5" key="1">
    <citation type="submission" date="2023-03" db="EMBL/GenBank/DDBJ databases">
        <title>Draft genome sequence of Streptomyces sp. RB6PN23 isolated from peat swamp forest in Thailand.</title>
        <authorList>
            <person name="Klaysubun C."/>
            <person name="Duangmal K."/>
        </authorList>
    </citation>
    <scope>NUCLEOTIDE SEQUENCE [LARGE SCALE GENOMIC DNA]</scope>
    <source>
        <strain evidence="4 5">RB6PN23</strain>
    </source>
</reference>
<dbReference type="InterPro" id="IPR001031">
    <property type="entry name" value="Thioesterase"/>
</dbReference>
<proteinExistence type="inferred from homology"/>
<dbReference type="SUPFAM" id="SSF53474">
    <property type="entry name" value="alpha/beta-Hydrolases"/>
    <property type="match status" value="1"/>
</dbReference>
<evidence type="ECO:0000259" key="3">
    <source>
        <dbReference type="Pfam" id="PF00975"/>
    </source>
</evidence>
<dbReference type="PANTHER" id="PTHR11487">
    <property type="entry name" value="THIOESTERASE"/>
    <property type="match status" value="1"/>
</dbReference>
<comment type="similarity">
    <text evidence="1">Belongs to the thioesterase family.</text>
</comment>
<name>A0ABT5ZS27_9ACTN</name>
<dbReference type="InterPro" id="IPR029058">
    <property type="entry name" value="AB_hydrolase_fold"/>
</dbReference>
<dbReference type="Pfam" id="PF00975">
    <property type="entry name" value="Thioesterase"/>
    <property type="match status" value="1"/>
</dbReference>
<evidence type="ECO:0000256" key="1">
    <source>
        <dbReference type="ARBA" id="ARBA00007169"/>
    </source>
</evidence>
<dbReference type="RefSeq" id="WP_276095673.1">
    <property type="nucleotide sequence ID" value="NZ_JARJBC010000019.1"/>
</dbReference>
<feature type="region of interest" description="Disordered" evidence="2">
    <location>
        <begin position="100"/>
        <end position="120"/>
    </location>
</feature>
<organism evidence="4 5">
    <name type="scientific">Streptomyces silvisoli</name>
    <dbReference type="NCBI Taxonomy" id="3034235"/>
    <lineage>
        <taxon>Bacteria</taxon>
        <taxon>Bacillati</taxon>
        <taxon>Actinomycetota</taxon>
        <taxon>Actinomycetes</taxon>
        <taxon>Kitasatosporales</taxon>
        <taxon>Streptomycetaceae</taxon>
        <taxon>Streptomyces</taxon>
    </lineage>
</organism>
<comment type="caution">
    <text evidence="4">The sequence shown here is derived from an EMBL/GenBank/DDBJ whole genome shotgun (WGS) entry which is preliminary data.</text>
</comment>
<keyword evidence="5" id="KW-1185">Reference proteome</keyword>
<dbReference type="Proteomes" id="UP001216579">
    <property type="component" value="Unassembled WGS sequence"/>
</dbReference>
<evidence type="ECO:0000313" key="4">
    <source>
        <dbReference type="EMBL" id="MDF3292621.1"/>
    </source>
</evidence>
<dbReference type="PANTHER" id="PTHR11487:SF0">
    <property type="entry name" value="S-ACYL FATTY ACID SYNTHASE THIOESTERASE, MEDIUM CHAIN"/>
    <property type="match status" value="1"/>
</dbReference>
<dbReference type="GO" id="GO:0016787">
    <property type="term" value="F:hydrolase activity"/>
    <property type="evidence" value="ECO:0007669"/>
    <property type="project" value="UniProtKB-KW"/>
</dbReference>
<protein>
    <submittedName>
        <fullName evidence="4">Alpha/beta fold hydrolase</fullName>
    </submittedName>
</protein>
<gene>
    <name evidence="4" type="ORF">P3G67_25995</name>
</gene>